<feature type="compositionally biased region" description="Polar residues" evidence="2">
    <location>
        <begin position="67"/>
        <end position="76"/>
    </location>
</feature>
<dbReference type="PROSITE" id="PS00018">
    <property type="entry name" value="EF_HAND_1"/>
    <property type="match status" value="1"/>
</dbReference>
<feature type="region of interest" description="Disordered" evidence="2">
    <location>
        <begin position="67"/>
        <end position="162"/>
    </location>
</feature>
<evidence type="ECO:0000313" key="5">
    <source>
        <dbReference type="Proteomes" id="UP000038045"/>
    </source>
</evidence>
<dbReference type="STRING" id="131310.A0A0N4Z7A5"/>
<dbReference type="GO" id="GO:0005886">
    <property type="term" value="C:plasma membrane"/>
    <property type="evidence" value="ECO:0007669"/>
    <property type="project" value="TreeGrafter"/>
</dbReference>
<feature type="region of interest" description="Disordered" evidence="2">
    <location>
        <begin position="549"/>
        <end position="568"/>
    </location>
</feature>
<sequence>MNNDIPLNSTIENEVTINSKINWNDKMEKNILTTKTYELPNNDSRIDKSISLNEIKKRNKTWTNFENSINNSTSDVDNVDSENKSFNFDGSRTSTNTSDSGDENDDYDSSSISSSEAAESETERKNLLGDDDEIDHDQNILDSEPSSPIQSSSTPRPSSTLSSVYNMTSEQKAYYEKCFLHLQAACNGSKHQASLNGAVKGNSEVVMDFFEKSKLPPEELSRIWLLSDVNEDGFLNLEEFSMAMHLVVLRVKGGIKIPQYLPDDVRPREEEPRDNEFDESLTSSTTCSSNIEEDTKKSWKQSDELFIQQNKPCTNESFKNNEPEDNNDKKIICDSVMSNFSKTPPLIVDLTPRAKKSSNSPIIIEKIPTPSIISPNIMNNIDCPLPPPRPLNIKQGKGHGRSISLDTNALNAILDENKIYNNKNIEETKEVIFQSDLSNYNITQTDGFMKEDFFEEKPIKYCCDASAQTDTLTNTDFNELAKQLNALLNSSNDGESVFSKTSNDSFLKDSNLTFEERCHLLRKLNWELEKERSTLVQVRLQLQLRLEELEKESNKSKEGNNAKKPTQL</sequence>
<feature type="compositionally biased region" description="Polar residues" evidence="2">
    <location>
        <begin position="280"/>
        <end position="290"/>
    </location>
</feature>
<protein>
    <submittedName>
        <fullName evidence="6">RalBP1-associated Eps domain-containing protein 1</fullName>
    </submittedName>
</protein>
<dbReference type="InterPro" id="IPR011992">
    <property type="entry name" value="EF-hand-dom_pair"/>
</dbReference>
<dbReference type="Pfam" id="PF12763">
    <property type="entry name" value="EH"/>
    <property type="match status" value="1"/>
</dbReference>
<feature type="compositionally biased region" description="Low complexity" evidence="2">
    <location>
        <begin position="143"/>
        <end position="162"/>
    </location>
</feature>
<name>A0A0N4Z7A5_PARTI</name>
<feature type="compositionally biased region" description="Polar residues" evidence="2">
    <location>
        <begin position="84"/>
        <end position="99"/>
    </location>
</feature>
<accession>A0A0N4Z7A5</accession>
<evidence type="ECO:0000259" key="3">
    <source>
        <dbReference type="PROSITE" id="PS50031"/>
    </source>
</evidence>
<dbReference type="PROSITE" id="PS50031">
    <property type="entry name" value="EH"/>
    <property type="match status" value="1"/>
</dbReference>
<dbReference type="GO" id="GO:0005509">
    <property type="term" value="F:calcium ion binding"/>
    <property type="evidence" value="ECO:0007669"/>
    <property type="project" value="InterPro"/>
</dbReference>
<evidence type="ECO:0000256" key="1">
    <source>
        <dbReference type="ARBA" id="ARBA00022837"/>
    </source>
</evidence>
<dbReference type="PANTHER" id="PTHR11216">
    <property type="entry name" value="EH DOMAIN"/>
    <property type="match status" value="1"/>
</dbReference>
<dbReference type="Gene3D" id="1.10.238.10">
    <property type="entry name" value="EF-hand"/>
    <property type="match status" value="1"/>
</dbReference>
<dbReference type="GO" id="GO:0005737">
    <property type="term" value="C:cytoplasm"/>
    <property type="evidence" value="ECO:0007669"/>
    <property type="project" value="TreeGrafter"/>
</dbReference>
<dbReference type="Proteomes" id="UP000038045">
    <property type="component" value="Unplaced"/>
</dbReference>
<dbReference type="InterPro" id="IPR000261">
    <property type="entry name" value="EH_dom"/>
</dbReference>
<evidence type="ECO:0000259" key="4">
    <source>
        <dbReference type="PROSITE" id="PS50222"/>
    </source>
</evidence>
<dbReference type="PROSITE" id="PS50222">
    <property type="entry name" value="EF_HAND_2"/>
    <property type="match status" value="1"/>
</dbReference>
<dbReference type="InterPro" id="IPR002048">
    <property type="entry name" value="EF_hand_dom"/>
</dbReference>
<feature type="region of interest" description="Disordered" evidence="2">
    <location>
        <begin position="261"/>
        <end position="299"/>
    </location>
</feature>
<dbReference type="WBParaSite" id="PTRK_0000305700.1">
    <property type="protein sequence ID" value="PTRK_0000305700.1"/>
    <property type="gene ID" value="PTRK_0000305700"/>
</dbReference>
<dbReference type="CDD" id="cd00052">
    <property type="entry name" value="EH"/>
    <property type="match status" value="1"/>
</dbReference>
<dbReference type="GO" id="GO:0006897">
    <property type="term" value="P:endocytosis"/>
    <property type="evidence" value="ECO:0007669"/>
    <property type="project" value="TreeGrafter"/>
</dbReference>
<feature type="domain" description="EF-hand" evidence="4">
    <location>
        <begin position="215"/>
        <end position="250"/>
    </location>
</feature>
<feature type="compositionally biased region" description="Basic and acidic residues" evidence="2">
    <location>
        <begin position="549"/>
        <end position="561"/>
    </location>
</feature>
<dbReference type="GO" id="GO:0016197">
    <property type="term" value="P:endosomal transport"/>
    <property type="evidence" value="ECO:0007669"/>
    <property type="project" value="TreeGrafter"/>
</dbReference>
<dbReference type="PANTHER" id="PTHR11216:SF174">
    <property type="entry name" value="GH06923P"/>
    <property type="match status" value="1"/>
</dbReference>
<feature type="compositionally biased region" description="Basic and acidic residues" evidence="2">
    <location>
        <begin position="263"/>
        <end position="275"/>
    </location>
</feature>
<keyword evidence="1" id="KW-0106">Calcium</keyword>
<feature type="domain" description="EH" evidence="3">
    <location>
        <begin position="171"/>
        <end position="272"/>
    </location>
</feature>
<dbReference type="AlphaFoldDB" id="A0A0N4Z7A5"/>
<evidence type="ECO:0000256" key="2">
    <source>
        <dbReference type="SAM" id="MobiDB-lite"/>
    </source>
</evidence>
<keyword evidence="5" id="KW-1185">Reference proteome</keyword>
<reference evidence="6" key="1">
    <citation type="submission" date="2017-02" db="UniProtKB">
        <authorList>
            <consortium name="WormBaseParasite"/>
        </authorList>
    </citation>
    <scope>IDENTIFICATION</scope>
</reference>
<dbReference type="InterPro" id="IPR018247">
    <property type="entry name" value="EF_Hand_1_Ca_BS"/>
</dbReference>
<proteinExistence type="predicted"/>
<dbReference type="SUPFAM" id="SSF47473">
    <property type="entry name" value="EF-hand"/>
    <property type="match status" value="1"/>
</dbReference>
<organism evidence="5 6">
    <name type="scientific">Parastrongyloides trichosuri</name>
    <name type="common">Possum-specific nematode worm</name>
    <dbReference type="NCBI Taxonomy" id="131310"/>
    <lineage>
        <taxon>Eukaryota</taxon>
        <taxon>Metazoa</taxon>
        <taxon>Ecdysozoa</taxon>
        <taxon>Nematoda</taxon>
        <taxon>Chromadorea</taxon>
        <taxon>Rhabditida</taxon>
        <taxon>Tylenchina</taxon>
        <taxon>Panagrolaimomorpha</taxon>
        <taxon>Strongyloidoidea</taxon>
        <taxon>Strongyloididae</taxon>
        <taxon>Parastrongyloides</taxon>
    </lineage>
</organism>
<evidence type="ECO:0000313" key="6">
    <source>
        <dbReference type="WBParaSite" id="PTRK_0000305700.1"/>
    </source>
</evidence>
<dbReference type="SMART" id="SM00027">
    <property type="entry name" value="EH"/>
    <property type="match status" value="1"/>
</dbReference>